<dbReference type="Proteomes" id="UP001187192">
    <property type="component" value="Unassembled WGS sequence"/>
</dbReference>
<evidence type="ECO:0000313" key="2">
    <source>
        <dbReference type="Proteomes" id="UP001187192"/>
    </source>
</evidence>
<gene>
    <name evidence="1" type="ORF">TIFTF001_006122</name>
</gene>
<accession>A0AA88A3G9</accession>
<dbReference type="AlphaFoldDB" id="A0AA88A3G9"/>
<evidence type="ECO:0000313" key="1">
    <source>
        <dbReference type="EMBL" id="GMN36556.1"/>
    </source>
</evidence>
<reference evidence="1" key="1">
    <citation type="submission" date="2023-07" db="EMBL/GenBank/DDBJ databases">
        <title>draft genome sequence of fig (Ficus carica).</title>
        <authorList>
            <person name="Takahashi T."/>
            <person name="Nishimura K."/>
        </authorList>
    </citation>
    <scope>NUCLEOTIDE SEQUENCE</scope>
</reference>
<proteinExistence type="predicted"/>
<sequence length="135" mass="15128">MPTSGLFSCKAVVKALHTATSDGNPNLLKTMGEVCFLRRSFKFELMWTRDLRSYKEWPVLPEDNHFFIVQLRACSGILVVLGCSGLRPRGVLGRVRPLLNLLLTGFYVSFPRVFSFSRKPVAGDCSQLFDLDSPA</sequence>
<keyword evidence="2" id="KW-1185">Reference proteome</keyword>
<organism evidence="1 2">
    <name type="scientific">Ficus carica</name>
    <name type="common">Common fig</name>
    <dbReference type="NCBI Taxonomy" id="3494"/>
    <lineage>
        <taxon>Eukaryota</taxon>
        <taxon>Viridiplantae</taxon>
        <taxon>Streptophyta</taxon>
        <taxon>Embryophyta</taxon>
        <taxon>Tracheophyta</taxon>
        <taxon>Spermatophyta</taxon>
        <taxon>Magnoliopsida</taxon>
        <taxon>eudicotyledons</taxon>
        <taxon>Gunneridae</taxon>
        <taxon>Pentapetalae</taxon>
        <taxon>rosids</taxon>
        <taxon>fabids</taxon>
        <taxon>Rosales</taxon>
        <taxon>Moraceae</taxon>
        <taxon>Ficeae</taxon>
        <taxon>Ficus</taxon>
    </lineage>
</organism>
<protein>
    <submittedName>
        <fullName evidence="1">Uncharacterized protein</fullName>
    </submittedName>
</protein>
<comment type="caution">
    <text evidence="1">The sequence shown here is derived from an EMBL/GenBank/DDBJ whole genome shotgun (WGS) entry which is preliminary data.</text>
</comment>
<dbReference type="EMBL" id="BTGU01000006">
    <property type="protein sequence ID" value="GMN36556.1"/>
    <property type="molecule type" value="Genomic_DNA"/>
</dbReference>
<name>A0AA88A3G9_FICCA</name>